<dbReference type="AlphaFoldDB" id="A0A1E2UTH9"/>
<protein>
    <recommendedName>
        <fullName evidence="3">Phosphoadenosine 5'-phosphosulfate reductase</fullName>
        <shortName evidence="3">PAPS reductase</shortName>
        <ecNumber evidence="3">1.8.4.8</ecNumber>
    </recommendedName>
    <alternativeName>
        <fullName evidence="3">3'-phosphoadenylylsulfate reductase</fullName>
    </alternativeName>
    <alternativeName>
        <fullName evidence="3">PAPS reductase, thioredoxin dependent</fullName>
    </alternativeName>
    <alternativeName>
        <fullName evidence="3">PAPS sulfotransferase</fullName>
    </alternativeName>
    <alternativeName>
        <fullName evidence="3">PAdoPS reductase</fullName>
    </alternativeName>
</protein>
<accession>A0A1E2UTH9</accession>
<dbReference type="Proteomes" id="UP000094849">
    <property type="component" value="Unassembled WGS sequence"/>
</dbReference>
<dbReference type="EMBL" id="LVJZ01000003">
    <property type="protein sequence ID" value="ODB97754.1"/>
    <property type="molecule type" value="Genomic_DNA"/>
</dbReference>
<dbReference type="Gene3D" id="3.40.50.620">
    <property type="entry name" value="HUPs"/>
    <property type="match status" value="1"/>
</dbReference>
<dbReference type="EC" id="1.8.4.8" evidence="3"/>
<gene>
    <name evidence="3" type="primary">cysH</name>
    <name evidence="5" type="ORF">A3196_13890</name>
</gene>
<feature type="domain" description="Phosphoadenosine phosphosulphate reductase" evidence="4">
    <location>
        <begin position="45"/>
        <end position="217"/>
    </location>
</feature>
<dbReference type="CDD" id="cd23945">
    <property type="entry name" value="PAPS_reductase"/>
    <property type="match status" value="1"/>
</dbReference>
<dbReference type="HAMAP" id="MF_00063">
    <property type="entry name" value="CysH"/>
    <property type="match status" value="1"/>
</dbReference>
<dbReference type="NCBIfam" id="TIGR02057">
    <property type="entry name" value="PAPS_reductase"/>
    <property type="match status" value="1"/>
</dbReference>
<evidence type="ECO:0000259" key="4">
    <source>
        <dbReference type="Pfam" id="PF01507"/>
    </source>
</evidence>
<proteinExistence type="inferred from homology"/>
<evidence type="ECO:0000256" key="2">
    <source>
        <dbReference type="ARBA" id="ARBA00023002"/>
    </source>
</evidence>
<feature type="active site" description="Nucleophile; cysteine thiosulfonate intermediate" evidence="3">
    <location>
        <position position="236"/>
    </location>
</feature>
<dbReference type="GO" id="GO:0005737">
    <property type="term" value="C:cytoplasm"/>
    <property type="evidence" value="ECO:0007669"/>
    <property type="project" value="UniProtKB-SubCell"/>
</dbReference>
<dbReference type="NCBIfam" id="TIGR00434">
    <property type="entry name" value="cysH"/>
    <property type="match status" value="1"/>
</dbReference>
<evidence type="ECO:0000256" key="1">
    <source>
        <dbReference type="ARBA" id="ARBA00009732"/>
    </source>
</evidence>
<comment type="caution">
    <text evidence="3">Lacks conserved residue(s) required for the propagation of feature annotation.</text>
</comment>
<dbReference type="UniPathway" id="UPA00140">
    <property type="reaction ID" value="UER00206"/>
</dbReference>
<dbReference type="RefSeq" id="WP_069024612.1">
    <property type="nucleotide sequence ID" value="NZ_LVJZ01000003.1"/>
</dbReference>
<comment type="function">
    <text evidence="3">Catalyzes the formation of sulfite from phosphoadenosine 5'-phosphosulfate (PAPS) using thioredoxin as an electron donor.</text>
</comment>
<dbReference type="GO" id="GO:0004604">
    <property type="term" value="F:phosphoadenylyl-sulfate reductase (thioredoxin) activity"/>
    <property type="evidence" value="ECO:0007669"/>
    <property type="project" value="UniProtKB-UniRule"/>
</dbReference>
<dbReference type="InterPro" id="IPR011800">
    <property type="entry name" value="PAPS_reductase_CysH"/>
</dbReference>
<dbReference type="GO" id="GO:0070814">
    <property type="term" value="P:hydrogen sulfide biosynthetic process"/>
    <property type="evidence" value="ECO:0007669"/>
    <property type="project" value="UniProtKB-UniRule"/>
</dbReference>
<dbReference type="PANTHER" id="PTHR46509:SF1">
    <property type="entry name" value="PHOSPHOADENOSINE PHOSPHOSULFATE REDUCTASE"/>
    <property type="match status" value="1"/>
</dbReference>
<evidence type="ECO:0000313" key="5">
    <source>
        <dbReference type="EMBL" id="ODB97754.1"/>
    </source>
</evidence>
<name>A0A1E2UTH9_9GAMM</name>
<organism evidence="5 6">
    <name type="scientific">Candidatus Thiodiazotropha endoloripes</name>
    <dbReference type="NCBI Taxonomy" id="1818881"/>
    <lineage>
        <taxon>Bacteria</taxon>
        <taxon>Pseudomonadati</taxon>
        <taxon>Pseudomonadota</taxon>
        <taxon>Gammaproteobacteria</taxon>
        <taxon>Chromatiales</taxon>
        <taxon>Sedimenticolaceae</taxon>
        <taxon>Candidatus Thiodiazotropha</taxon>
    </lineage>
</organism>
<dbReference type="InterPro" id="IPR014729">
    <property type="entry name" value="Rossmann-like_a/b/a_fold"/>
</dbReference>
<comment type="subcellular location">
    <subcellularLocation>
        <location evidence="3">Cytoplasm</location>
    </subcellularLocation>
</comment>
<evidence type="ECO:0000256" key="3">
    <source>
        <dbReference type="HAMAP-Rule" id="MF_00063"/>
    </source>
</evidence>
<comment type="similarity">
    <text evidence="1 3">Belongs to the PAPS reductase family. CysH subfamily.</text>
</comment>
<comment type="catalytic activity">
    <reaction evidence="3">
        <text>[thioredoxin]-disulfide + sulfite + adenosine 3',5'-bisphosphate + 2 H(+) = [thioredoxin]-dithiol + 3'-phosphoadenylyl sulfate</text>
        <dbReference type="Rhea" id="RHEA:11724"/>
        <dbReference type="Rhea" id="RHEA-COMP:10698"/>
        <dbReference type="Rhea" id="RHEA-COMP:10700"/>
        <dbReference type="ChEBI" id="CHEBI:15378"/>
        <dbReference type="ChEBI" id="CHEBI:17359"/>
        <dbReference type="ChEBI" id="CHEBI:29950"/>
        <dbReference type="ChEBI" id="CHEBI:50058"/>
        <dbReference type="ChEBI" id="CHEBI:58339"/>
        <dbReference type="ChEBI" id="CHEBI:58343"/>
        <dbReference type="EC" id="1.8.4.8"/>
    </reaction>
</comment>
<dbReference type="NCBIfam" id="NF002537">
    <property type="entry name" value="PRK02090.1"/>
    <property type="match status" value="1"/>
</dbReference>
<evidence type="ECO:0000313" key="6">
    <source>
        <dbReference type="Proteomes" id="UP000094849"/>
    </source>
</evidence>
<dbReference type="STRING" id="1818881.A3196_13890"/>
<dbReference type="GO" id="GO:0019379">
    <property type="term" value="P:sulfate assimilation, phosphoadenylyl sulfate reduction by phosphoadenylyl-sulfate reductase (thioredoxin)"/>
    <property type="evidence" value="ECO:0007669"/>
    <property type="project" value="UniProtKB-UniRule"/>
</dbReference>
<dbReference type="SUPFAM" id="SSF52402">
    <property type="entry name" value="Adenine nucleotide alpha hydrolases-like"/>
    <property type="match status" value="1"/>
</dbReference>
<dbReference type="Pfam" id="PF01507">
    <property type="entry name" value="PAPS_reduct"/>
    <property type="match status" value="1"/>
</dbReference>
<dbReference type="PANTHER" id="PTHR46509">
    <property type="entry name" value="PHOSPHOADENOSINE PHOSPHOSULFATE REDUCTASE"/>
    <property type="match status" value="1"/>
</dbReference>
<dbReference type="InterPro" id="IPR004511">
    <property type="entry name" value="PAPS/APS_Rdtase"/>
</dbReference>
<dbReference type="PIRSF" id="PIRSF000857">
    <property type="entry name" value="PAPS_reductase"/>
    <property type="match status" value="1"/>
</dbReference>
<comment type="caution">
    <text evidence="5">The sequence shown here is derived from an EMBL/GenBank/DDBJ whole genome shotgun (WGS) entry which is preliminary data.</text>
</comment>
<comment type="pathway">
    <text evidence="3">Sulfur metabolism; hydrogen sulfide biosynthesis; sulfite from sulfate: step 3/3.</text>
</comment>
<reference evidence="5 6" key="1">
    <citation type="submission" date="2016-03" db="EMBL/GenBank/DDBJ databases">
        <title>Chemosynthetic sulphur-oxidizing symbionts of marine invertebrate animals are capable of nitrogen fixation.</title>
        <authorList>
            <person name="Petersen J.M."/>
            <person name="Kemper A."/>
            <person name="Gruber-Vodicka H."/>
            <person name="Cardini U."/>
            <person name="Geest Mvander."/>
            <person name="Kleiner M."/>
            <person name="Bulgheresi S."/>
            <person name="Fussmann M."/>
            <person name="Herbold C."/>
            <person name="Seah B.K.B."/>
            <person name="Antony C.Paul."/>
            <person name="Liu D."/>
            <person name="Belitz A."/>
            <person name="Weber M."/>
        </authorList>
    </citation>
    <scope>NUCLEOTIDE SEQUENCE [LARGE SCALE GENOMIC DNA]</scope>
    <source>
        <strain evidence="5">G_D</strain>
    </source>
</reference>
<keyword evidence="6" id="KW-1185">Reference proteome</keyword>
<keyword evidence="2 3" id="KW-0560">Oxidoreductase</keyword>
<sequence>MTHLDSITAPEMVDEKYLQNLNHQLEKRTAEDRLEWALNYLPGSHVLTSSFGIQSALMLHMVTEIQADISVVLVDTGYLFPETYSFIDQLTEQLKLNLQIYRPLHSPTWQERRYGRLWEKGLSGIEHYNRINKVEPLQRALNHLDVGSWFAGLRRQQSTSRSSLPVVRIQDGRFKVHPIIDWHNRDVHRYLRKYDLPYHPLWEQGYASVGDTHTSQPMKLGMQEEETRFFGLKRECGIHE</sequence>
<dbReference type="InterPro" id="IPR002500">
    <property type="entry name" value="PAPS_reduct_dom"/>
</dbReference>
<keyword evidence="3" id="KW-0963">Cytoplasm</keyword>